<sequence>MAETDTRTDGRTDGRTDQILSQRRIYKDCSYRRRSSRTRNAISSSSTNPTSSTSTNERTNEEGPVPRPPNTRPARTSSAHATSSTALLAQNQLYGGTYPSTASTRYGNQTNLPLQGADTTSCTEASRIRCTAGYWTSFTTSYGTGFRPTIARIQ</sequence>
<comment type="caution">
    <text evidence="2">The sequence shown here is derived from an EMBL/GenBank/DDBJ whole genome shotgun (WGS) entry which is preliminary data.</text>
</comment>
<evidence type="ECO:0000313" key="3">
    <source>
        <dbReference type="Proteomes" id="UP001208570"/>
    </source>
</evidence>
<feature type="compositionally biased region" description="Low complexity" evidence="1">
    <location>
        <begin position="72"/>
        <end position="86"/>
    </location>
</feature>
<feature type="compositionally biased region" description="Basic and acidic residues" evidence="1">
    <location>
        <begin position="1"/>
        <end position="16"/>
    </location>
</feature>
<accession>A0AAD9JGG0</accession>
<protein>
    <submittedName>
        <fullName evidence="2">Uncharacterized protein</fullName>
    </submittedName>
</protein>
<reference evidence="2" key="1">
    <citation type="journal article" date="2023" name="Mol. Biol. Evol.">
        <title>Third-Generation Sequencing Reveals the Adaptive Role of the Epigenome in Three Deep-Sea Polychaetes.</title>
        <authorList>
            <person name="Perez M."/>
            <person name="Aroh O."/>
            <person name="Sun Y."/>
            <person name="Lan Y."/>
            <person name="Juniper S.K."/>
            <person name="Young C.R."/>
            <person name="Angers B."/>
            <person name="Qian P.Y."/>
        </authorList>
    </citation>
    <scope>NUCLEOTIDE SEQUENCE</scope>
    <source>
        <strain evidence="2">P08H-3</strain>
    </source>
</reference>
<feature type="region of interest" description="Disordered" evidence="1">
    <location>
        <begin position="1"/>
        <end position="92"/>
    </location>
</feature>
<dbReference type="Proteomes" id="UP001208570">
    <property type="component" value="Unassembled WGS sequence"/>
</dbReference>
<feature type="compositionally biased region" description="Low complexity" evidence="1">
    <location>
        <begin position="38"/>
        <end position="57"/>
    </location>
</feature>
<dbReference type="EMBL" id="JAODUP010000326">
    <property type="protein sequence ID" value="KAK2152504.1"/>
    <property type="molecule type" value="Genomic_DNA"/>
</dbReference>
<organism evidence="2 3">
    <name type="scientific">Paralvinella palmiformis</name>
    <dbReference type="NCBI Taxonomy" id="53620"/>
    <lineage>
        <taxon>Eukaryota</taxon>
        <taxon>Metazoa</taxon>
        <taxon>Spiralia</taxon>
        <taxon>Lophotrochozoa</taxon>
        <taxon>Annelida</taxon>
        <taxon>Polychaeta</taxon>
        <taxon>Sedentaria</taxon>
        <taxon>Canalipalpata</taxon>
        <taxon>Terebellida</taxon>
        <taxon>Terebelliformia</taxon>
        <taxon>Alvinellidae</taxon>
        <taxon>Paralvinella</taxon>
    </lineage>
</organism>
<evidence type="ECO:0000256" key="1">
    <source>
        <dbReference type="SAM" id="MobiDB-lite"/>
    </source>
</evidence>
<proteinExistence type="predicted"/>
<gene>
    <name evidence="2" type="ORF">LSH36_326g01023</name>
</gene>
<evidence type="ECO:0000313" key="2">
    <source>
        <dbReference type="EMBL" id="KAK2152504.1"/>
    </source>
</evidence>
<dbReference type="AlphaFoldDB" id="A0AAD9JGG0"/>
<keyword evidence="3" id="KW-1185">Reference proteome</keyword>
<name>A0AAD9JGG0_9ANNE</name>